<dbReference type="Pfam" id="PF01612">
    <property type="entry name" value="DNA_pol_A_exo1"/>
    <property type="match status" value="1"/>
</dbReference>
<dbReference type="AlphaFoldDB" id="A0A0C3DUN5"/>
<dbReference type="SUPFAM" id="SSF53098">
    <property type="entry name" value="Ribonuclease H-like"/>
    <property type="match status" value="1"/>
</dbReference>
<accession>A0A0C3DUN5</accession>
<dbReference type="InterPro" id="IPR012337">
    <property type="entry name" value="RNaseH-like_sf"/>
</dbReference>
<protein>
    <recommendedName>
        <fullName evidence="1">3'-5' exonuclease domain-containing protein</fullName>
    </recommendedName>
</protein>
<sequence length="342" mass="38140">MENTAPPTRYTFCNNVPSVANAARVLAQSPVLIIDCEGRNIGGIDGVLSLMCIGTERAEHVFVFDVLALRAYGPRLRPLLNVLLNPEVKKVLWDCRNDFLEIISEYGVALQSIVDLQLAEIQARMTVRKEKEFNRISRLAAGGKRLPLRLIKQNPELFCGVHGLKGMDASIREAKLPTTGKDPQVVAMHKDNGSTIWLERPLSPQLLAYAAHDIELIAVLYEHFKAICWITPTNEPTLMAQSLRYAHSLSHQGRMAEDDVFGSSAVLPLDVLTEPHGLKFPCHGCHRMQSLYCFSVRKQNKKPQSRTNICRVCQIKLLIKEKKYPITWLGVSASGSLVSPHG</sequence>
<dbReference type="GO" id="GO:0006139">
    <property type="term" value="P:nucleobase-containing compound metabolic process"/>
    <property type="evidence" value="ECO:0007669"/>
    <property type="project" value="InterPro"/>
</dbReference>
<name>A0A0C3DUN5_9AGAM</name>
<dbReference type="InParanoid" id="A0A0C3DUN5"/>
<organism evidence="2 3">
    <name type="scientific">Scleroderma citrinum Foug A</name>
    <dbReference type="NCBI Taxonomy" id="1036808"/>
    <lineage>
        <taxon>Eukaryota</taxon>
        <taxon>Fungi</taxon>
        <taxon>Dikarya</taxon>
        <taxon>Basidiomycota</taxon>
        <taxon>Agaricomycotina</taxon>
        <taxon>Agaricomycetes</taxon>
        <taxon>Agaricomycetidae</taxon>
        <taxon>Boletales</taxon>
        <taxon>Sclerodermatineae</taxon>
        <taxon>Sclerodermataceae</taxon>
        <taxon>Scleroderma</taxon>
    </lineage>
</organism>
<gene>
    <name evidence="2" type="ORF">SCLCIDRAFT_125293</name>
</gene>
<evidence type="ECO:0000313" key="3">
    <source>
        <dbReference type="Proteomes" id="UP000053989"/>
    </source>
</evidence>
<dbReference type="GO" id="GO:0003676">
    <property type="term" value="F:nucleic acid binding"/>
    <property type="evidence" value="ECO:0007669"/>
    <property type="project" value="InterPro"/>
</dbReference>
<evidence type="ECO:0000313" key="2">
    <source>
        <dbReference type="EMBL" id="KIM59889.1"/>
    </source>
</evidence>
<dbReference type="PANTHER" id="PTHR43040:SF1">
    <property type="entry name" value="RIBONUCLEASE D"/>
    <property type="match status" value="1"/>
</dbReference>
<evidence type="ECO:0000259" key="1">
    <source>
        <dbReference type="Pfam" id="PF01612"/>
    </source>
</evidence>
<reference evidence="2 3" key="1">
    <citation type="submission" date="2014-04" db="EMBL/GenBank/DDBJ databases">
        <authorList>
            <consortium name="DOE Joint Genome Institute"/>
            <person name="Kuo A."/>
            <person name="Kohler A."/>
            <person name="Nagy L.G."/>
            <person name="Floudas D."/>
            <person name="Copeland A."/>
            <person name="Barry K.W."/>
            <person name="Cichocki N."/>
            <person name="Veneault-Fourrey C."/>
            <person name="LaButti K."/>
            <person name="Lindquist E.A."/>
            <person name="Lipzen A."/>
            <person name="Lundell T."/>
            <person name="Morin E."/>
            <person name="Murat C."/>
            <person name="Sun H."/>
            <person name="Tunlid A."/>
            <person name="Henrissat B."/>
            <person name="Grigoriev I.V."/>
            <person name="Hibbett D.S."/>
            <person name="Martin F."/>
            <person name="Nordberg H.P."/>
            <person name="Cantor M.N."/>
            <person name="Hua S.X."/>
        </authorList>
    </citation>
    <scope>NUCLEOTIDE SEQUENCE [LARGE SCALE GENOMIC DNA]</scope>
    <source>
        <strain evidence="2 3">Foug A</strain>
    </source>
</reference>
<dbReference type="InterPro" id="IPR002562">
    <property type="entry name" value="3'-5'_exonuclease_dom"/>
</dbReference>
<dbReference type="GO" id="GO:0008408">
    <property type="term" value="F:3'-5' exonuclease activity"/>
    <property type="evidence" value="ECO:0007669"/>
    <property type="project" value="InterPro"/>
</dbReference>
<dbReference type="InterPro" id="IPR036397">
    <property type="entry name" value="RNaseH_sf"/>
</dbReference>
<keyword evidence="3" id="KW-1185">Reference proteome</keyword>
<reference evidence="3" key="2">
    <citation type="submission" date="2015-01" db="EMBL/GenBank/DDBJ databases">
        <title>Evolutionary Origins and Diversification of the Mycorrhizal Mutualists.</title>
        <authorList>
            <consortium name="DOE Joint Genome Institute"/>
            <consortium name="Mycorrhizal Genomics Consortium"/>
            <person name="Kohler A."/>
            <person name="Kuo A."/>
            <person name="Nagy L.G."/>
            <person name="Floudas D."/>
            <person name="Copeland A."/>
            <person name="Barry K.W."/>
            <person name="Cichocki N."/>
            <person name="Veneault-Fourrey C."/>
            <person name="LaButti K."/>
            <person name="Lindquist E.A."/>
            <person name="Lipzen A."/>
            <person name="Lundell T."/>
            <person name="Morin E."/>
            <person name="Murat C."/>
            <person name="Riley R."/>
            <person name="Ohm R."/>
            <person name="Sun H."/>
            <person name="Tunlid A."/>
            <person name="Henrissat B."/>
            <person name="Grigoriev I.V."/>
            <person name="Hibbett D.S."/>
            <person name="Martin F."/>
        </authorList>
    </citation>
    <scope>NUCLEOTIDE SEQUENCE [LARGE SCALE GENOMIC DNA]</scope>
    <source>
        <strain evidence="3">Foug A</strain>
    </source>
</reference>
<proteinExistence type="predicted"/>
<feature type="domain" description="3'-5' exonuclease" evidence="1">
    <location>
        <begin position="20"/>
        <end position="121"/>
    </location>
</feature>
<dbReference type="STRING" id="1036808.A0A0C3DUN5"/>
<dbReference type="EMBL" id="KN822068">
    <property type="protein sequence ID" value="KIM59889.1"/>
    <property type="molecule type" value="Genomic_DNA"/>
</dbReference>
<dbReference type="PANTHER" id="PTHR43040">
    <property type="entry name" value="RIBONUCLEASE D"/>
    <property type="match status" value="1"/>
</dbReference>
<dbReference type="Gene3D" id="3.30.420.10">
    <property type="entry name" value="Ribonuclease H-like superfamily/Ribonuclease H"/>
    <property type="match status" value="1"/>
</dbReference>
<dbReference type="HOGENOM" id="CLU_072637_0_0_1"/>
<dbReference type="Proteomes" id="UP000053989">
    <property type="component" value="Unassembled WGS sequence"/>
</dbReference>
<dbReference type="OrthoDB" id="26838at2759"/>